<dbReference type="Gene3D" id="3.40.50.1100">
    <property type="match status" value="2"/>
</dbReference>
<dbReference type="InterPro" id="IPR001216">
    <property type="entry name" value="P-phosphate_BS"/>
</dbReference>
<comment type="cofactor">
    <cofactor evidence="1">
        <name>pyridoxal 5'-phosphate</name>
        <dbReference type="ChEBI" id="CHEBI:597326"/>
    </cofactor>
</comment>
<evidence type="ECO:0000259" key="3">
    <source>
        <dbReference type="Pfam" id="PF00291"/>
    </source>
</evidence>
<dbReference type="RefSeq" id="WP_006978635.1">
    <property type="nucleotide sequence ID" value="NZ_ABVL01000003.1"/>
</dbReference>
<evidence type="ECO:0000256" key="1">
    <source>
        <dbReference type="ARBA" id="ARBA00001933"/>
    </source>
</evidence>
<dbReference type="InterPro" id="IPR036052">
    <property type="entry name" value="TrpB-like_PALP_sf"/>
</dbReference>
<dbReference type="PANTHER" id="PTHR10314">
    <property type="entry name" value="CYSTATHIONINE BETA-SYNTHASE"/>
    <property type="match status" value="1"/>
</dbReference>
<dbReference type="GO" id="GO:0006535">
    <property type="term" value="P:cysteine biosynthetic process from serine"/>
    <property type="evidence" value="ECO:0007669"/>
    <property type="project" value="InterPro"/>
</dbReference>
<name>B4CXL8_9BACT</name>
<dbReference type="AlphaFoldDB" id="B4CXL8"/>
<protein>
    <submittedName>
        <fullName evidence="4">Pyridoxal-5'-phosphate-dependent protein beta subunit</fullName>
    </submittedName>
</protein>
<dbReference type="InterPro" id="IPR050214">
    <property type="entry name" value="Cys_Synth/Cystath_Beta-Synth"/>
</dbReference>
<accession>B4CXL8</accession>
<evidence type="ECO:0000313" key="4">
    <source>
        <dbReference type="EMBL" id="EDY21016.1"/>
    </source>
</evidence>
<organism evidence="4 5">
    <name type="scientific">Chthoniobacter flavus Ellin428</name>
    <dbReference type="NCBI Taxonomy" id="497964"/>
    <lineage>
        <taxon>Bacteria</taxon>
        <taxon>Pseudomonadati</taxon>
        <taxon>Verrucomicrobiota</taxon>
        <taxon>Spartobacteria</taxon>
        <taxon>Chthoniobacterales</taxon>
        <taxon>Chthoniobacteraceae</taxon>
        <taxon>Chthoniobacter</taxon>
    </lineage>
</organism>
<sequence>MIAETPLHAAENYHPPGNLFVKLEGEQPTGSIKHRAAVFMLEATRRELQDAKLELIESTSGNLGVALGSLAPHYGYELLCIVDQLIPSSKLDRLQRVAKIQSVPATGHSDARAARIALAEELSHRPGYFWVNQYASESNRRAHLESTGPELSRQVGASLRWLVCSIGSGGTACGLAAWFARQNPAVSVVAVEPWGSTIFGTHAAPYLSVGAGLHEPSAIVKRWGSPLAAHAQVPDSAAISEVKRFQELEGIALGITSGACLAIARQLAASHPGDMVVALSADYGTAYRDIIDAGQIIDRYPFPINSLK</sequence>
<dbReference type="InParanoid" id="B4CXL8"/>
<keyword evidence="5" id="KW-1185">Reference proteome</keyword>
<comment type="caution">
    <text evidence="4">The sequence shown here is derived from an EMBL/GenBank/DDBJ whole genome shotgun (WGS) entry which is preliminary data.</text>
</comment>
<dbReference type="Pfam" id="PF00291">
    <property type="entry name" value="PALP"/>
    <property type="match status" value="1"/>
</dbReference>
<evidence type="ECO:0000313" key="5">
    <source>
        <dbReference type="Proteomes" id="UP000005824"/>
    </source>
</evidence>
<dbReference type="STRING" id="497964.CfE428DRAFT_1309"/>
<dbReference type="GO" id="GO:0016765">
    <property type="term" value="F:transferase activity, transferring alkyl or aryl (other than methyl) groups"/>
    <property type="evidence" value="ECO:0007669"/>
    <property type="project" value="UniProtKB-ARBA"/>
</dbReference>
<dbReference type="FunCoup" id="B4CXL8">
    <property type="interactions" value="484"/>
</dbReference>
<dbReference type="InterPro" id="IPR001926">
    <property type="entry name" value="TrpB-like_PALP"/>
</dbReference>
<proteinExistence type="predicted"/>
<feature type="domain" description="Tryptophan synthase beta chain-like PALP" evidence="3">
    <location>
        <begin position="2"/>
        <end position="279"/>
    </location>
</feature>
<evidence type="ECO:0000256" key="2">
    <source>
        <dbReference type="ARBA" id="ARBA00022898"/>
    </source>
</evidence>
<dbReference type="SUPFAM" id="SSF53686">
    <property type="entry name" value="Tryptophan synthase beta subunit-like PLP-dependent enzymes"/>
    <property type="match status" value="1"/>
</dbReference>
<dbReference type="eggNOG" id="COG0031">
    <property type="taxonomic scope" value="Bacteria"/>
</dbReference>
<dbReference type="PROSITE" id="PS00901">
    <property type="entry name" value="CYS_SYNTHASE"/>
    <property type="match status" value="1"/>
</dbReference>
<gene>
    <name evidence="4" type="ORF">CfE428DRAFT_1309</name>
</gene>
<dbReference type="EMBL" id="ABVL01000003">
    <property type="protein sequence ID" value="EDY21016.1"/>
    <property type="molecule type" value="Genomic_DNA"/>
</dbReference>
<dbReference type="Proteomes" id="UP000005824">
    <property type="component" value="Unassembled WGS sequence"/>
</dbReference>
<keyword evidence="2" id="KW-0663">Pyridoxal phosphate</keyword>
<reference evidence="4 5" key="1">
    <citation type="journal article" date="2011" name="J. Bacteriol.">
        <title>Genome sequence of Chthoniobacter flavus Ellin428, an aerobic heterotrophic soil bacterium.</title>
        <authorList>
            <person name="Kant R."/>
            <person name="van Passel M.W."/>
            <person name="Palva A."/>
            <person name="Lucas S."/>
            <person name="Lapidus A."/>
            <person name="Glavina Del Rio T."/>
            <person name="Dalin E."/>
            <person name="Tice H."/>
            <person name="Bruce D."/>
            <person name="Goodwin L."/>
            <person name="Pitluck S."/>
            <person name="Larimer F.W."/>
            <person name="Land M.L."/>
            <person name="Hauser L."/>
            <person name="Sangwan P."/>
            <person name="de Vos W.M."/>
            <person name="Janssen P.H."/>
            <person name="Smidt H."/>
        </authorList>
    </citation>
    <scope>NUCLEOTIDE SEQUENCE [LARGE SCALE GENOMIC DNA]</scope>
    <source>
        <strain evidence="4 5">Ellin428</strain>
    </source>
</reference>